<name>A0A3M9NFI9_9BACT</name>
<comment type="caution">
    <text evidence="2">The sequence shown here is derived from an EMBL/GenBank/DDBJ whole genome shotgun (WGS) entry which is preliminary data.</text>
</comment>
<gene>
    <name evidence="2" type="ORF">EFY79_09420</name>
</gene>
<keyword evidence="1" id="KW-0472">Membrane</keyword>
<organism evidence="2 3">
    <name type="scientific">Hanamia caeni</name>
    <dbReference type="NCBI Taxonomy" id="2294116"/>
    <lineage>
        <taxon>Bacteria</taxon>
        <taxon>Pseudomonadati</taxon>
        <taxon>Bacteroidota</taxon>
        <taxon>Chitinophagia</taxon>
        <taxon>Chitinophagales</taxon>
        <taxon>Chitinophagaceae</taxon>
        <taxon>Hanamia</taxon>
    </lineage>
</organism>
<dbReference type="Proteomes" id="UP000267223">
    <property type="component" value="Unassembled WGS sequence"/>
</dbReference>
<evidence type="ECO:0000313" key="2">
    <source>
        <dbReference type="EMBL" id="RNI36539.1"/>
    </source>
</evidence>
<reference evidence="2 3" key="1">
    <citation type="submission" date="2018-11" db="EMBL/GenBank/DDBJ databases">
        <title>Draft genome sequence of Ferruginibacter sp. BO-59.</title>
        <authorList>
            <person name="Im W.T."/>
        </authorList>
    </citation>
    <scope>NUCLEOTIDE SEQUENCE [LARGE SCALE GENOMIC DNA]</scope>
    <source>
        <strain evidence="2 3">BO-59</strain>
    </source>
</reference>
<sequence length="181" mass="20683">MQENLYDYELQPEKRPSFLTWLCILTFIGSGWTIISSIYTYTSAYKYADMVNGQPKLRRDSVQLNSPKVKSQNEGMPEKIKTSFSKILQKDNLRKLALGNLVASLFTLCGAIFMWNLRKTGFYLYIFGVIISLLVPFYIFGNDLIAVGATSFNNFFGLIFIALYALNLKSMRNAEDKFPGF</sequence>
<keyword evidence="3" id="KW-1185">Reference proteome</keyword>
<evidence type="ECO:0000256" key="1">
    <source>
        <dbReference type="SAM" id="Phobius"/>
    </source>
</evidence>
<feature type="transmembrane region" description="Helical" evidence="1">
    <location>
        <begin position="122"/>
        <end position="139"/>
    </location>
</feature>
<keyword evidence="1" id="KW-1133">Transmembrane helix</keyword>
<accession>A0A3M9NFI9</accession>
<dbReference type="EMBL" id="RJJR01000007">
    <property type="protein sequence ID" value="RNI36539.1"/>
    <property type="molecule type" value="Genomic_DNA"/>
</dbReference>
<feature type="transmembrane region" description="Helical" evidence="1">
    <location>
        <begin position="96"/>
        <end position="115"/>
    </location>
</feature>
<dbReference type="RefSeq" id="WP_123120457.1">
    <property type="nucleotide sequence ID" value="NZ_RJJR01000007.1"/>
</dbReference>
<feature type="transmembrane region" description="Helical" evidence="1">
    <location>
        <begin position="145"/>
        <end position="166"/>
    </location>
</feature>
<protein>
    <submittedName>
        <fullName evidence="2">Uncharacterized protein</fullName>
    </submittedName>
</protein>
<dbReference type="AlphaFoldDB" id="A0A3M9NFI9"/>
<keyword evidence="1" id="KW-0812">Transmembrane</keyword>
<dbReference type="OrthoDB" id="953972at2"/>
<proteinExistence type="predicted"/>
<evidence type="ECO:0000313" key="3">
    <source>
        <dbReference type="Proteomes" id="UP000267223"/>
    </source>
</evidence>
<feature type="transmembrane region" description="Helical" evidence="1">
    <location>
        <begin position="18"/>
        <end position="41"/>
    </location>
</feature>